<protein>
    <submittedName>
        <fullName evidence="8">Serine protease, subtilisin family</fullName>
    </submittedName>
</protein>
<dbReference type="PANTHER" id="PTHR43806">
    <property type="entry name" value="PEPTIDASE S8"/>
    <property type="match status" value="1"/>
</dbReference>
<dbReference type="InterPro" id="IPR017315">
    <property type="entry name" value="Pep_S8A_subtilisin_pbac-2"/>
</dbReference>
<dbReference type="Pfam" id="PF00082">
    <property type="entry name" value="Peptidase_S8"/>
    <property type="match status" value="1"/>
</dbReference>
<gene>
    <name evidence="8" type="ORF">SAMN05421880_10848</name>
</gene>
<dbReference type="InterPro" id="IPR022398">
    <property type="entry name" value="Peptidase_S8_His-AS"/>
</dbReference>
<keyword evidence="9" id="KW-1185">Reference proteome</keyword>
<evidence type="ECO:0000313" key="9">
    <source>
        <dbReference type="Proteomes" id="UP000199561"/>
    </source>
</evidence>
<accession>A0A1I4NLD8</accession>
<sequence length="560" mass="58671">MNEEWARGRILVMPRAGLPAHVFASILKEHDGKARKIGQSNLYVVALPEYTEEGVHTRLEHHPHLKFAELDRVVIPALIPNDPVYINEWHPPKIGAPSAWNITQGNGIAIAILDSGVDNSHPDLASRIVPGWNLYDNNSDTSDVVGHGTSVAGTAAAISNNSIGVAGVAGQSRIMPLQATDTMGYGYYSTISQGITFAADHGARIVNASFVGITSSPSVQSAAQYMKDKGGLVTTSAGNTFGNENFAITTTMIPVSATDINDVKTNFSSYGDFVALAAPGDGIWTTRWGGGNYWSVSGTSFASPITAGVIALMMAANPQLSSNDIENLLFATAVDLGTPGRDPYYGYGRVDAAAAVHAALNFIPEADTESPSVSILDPLDGATVTGLVPVDIEVMDNIGLDRAELWVNNSNVAVDTSPPFAFSWDSSGTANGKTDLVVRVFDTANNTTSSRVQVTVDNPVQQPFVDTAPPVVEIINPIAGNVSGNVAISISASDNSGAAGITLSIYIDNVLKATGNGSTLGMNWNTRSKGTKLGTHTIQAIAKDAAGNTRATHVSVNVVK</sequence>
<keyword evidence="4 5" id="KW-0720">Serine protease</keyword>
<evidence type="ECO:0000313" key="8">
    <source>
        <dbReference type="EMBL" id="SFM16185.1"/>
    </source>
</evidence>
<dbReference type="PROSITE" id="PS00138">
    <property type="entry name" value="SUBTILASE_SER"/>
    <property type="match status" value="1"/>
</dbReference>
<dbReference type="RefSeq" id="WP_244888019.1">
    <property type="nucleotide sequence ID" value="NZ_FOUF01000008.1"/>
</dbReference>
<dbReference type="PROSITE" id="PS51892">
    <property type="entry name" value="SUBTILASE"/>
    <property type="match status" value="1"/>
</dbReference>
<feature type="active site" description="Charge relay system" evidence="5">
    <location>
        <position position="147"/>
    </location>
</feature>
<feature type="active site" description="Charge relay system" evidence="5">
    <location>
        <position position="114"/>
    </location>
</feature>
<proteinExistence type="inferred from homology"/>
<dbReference type="PROSITE" id="PS00136">
    <property type="entry name" value="SUBTILASE_ASP"/>
    <property type="match status" value="1"/>
</dbReference>
<evidence type="ECO:0000256" key="6">
    <source>
        <dbReference type="RuleBase" id="RU003355"/>
    </source>
</evidence>
<dbReference type="GO" id="GO:0006508">
    <property type="term" value="P:proteolysis"/>
    <property type="evidence" value="ECO:0007669"/>
    <property type="project" value="UniProtKB-KW"/>
</dbReference>
<dbReference type="Gene3D" id="3.40.50.200">
    <property type="entry name" value="Peptidase S8/S53 domain"/>
    <property type="match status" value="1"/>
</dbReference>
<evidence type="ECO:0000256" key="5">
    <source>
        <dbReference type="PROSITE-ProRule" id="PRU01240"/>
    </source>
</evidence>
<evidence type="ECO:0000256" key="4">
    <source>
        <dbReference type="ARBA" id="ARBA00022825"/>
    </source>
</evidence>
<dbReference type="SUPFAM" id="SSF52743">
    <property type="entry name" value="Subtilisin-like"/>
    <property type="match status" value="1"/>
</dbReference>
<dbReference type="PRINTS" id="PR00723">
    <property type="entry name" value="SUBTILISIN"/>
</dbReference>
<dbReference type="STRING" id="52442.SAMN05421880_10848"/>
<dbReference type="PIRSF" id="PIRSF037901">
    <property type="entry name" value="Subtilisin_rel_Nmul_A1891"/>
    <property type="match status" value="1"/>
</dbReference>
<evidence type="ECO:0000256" key="3">
    <source>
        <dbReference type="ARBA" id="ARBA00022801"/>
    </source>
</evidence>
<keyword evidence="2 5" id="KW-0645">Protease</keyword>
<dbReference type="AlphaFoldDB" id="A0A1I4NLD8"/>
<feature type="domain" description="Peptidase S8/S53" evidence="7">
    <location>
        <begin position="105"/>
        <end position="348"/>
    </location>
</feature>
<dbReference type="InterPro" id="IPR050131">
    <property type="entry name" value="Peptidase_S8_subtilisin-like"/>
</dbReference>
<organism evidence="8 9">
    <name type="scientific">Nitrosomonas nitrosa</name>
    <dbReference type="NCBI Taxonomy" id="52442"/>
    <lineage>
        <taxon>Bacteria</taxon>
        <taxon>Pseudomonadati</taxon>
        <taxon>Pseudomonadota</taxon>
        <taxon>Betaproteobacteria</taxon>
        <taxon>Nitrosomonadales</taxon>
        <taxon>Nitrosomonadaceae</taxon>
        <taxon>Nitrosomonas</taxon>
    </lineage>
</organism>
<dbReference type="InterPro" id="IPR013783">
    <property type="entry name" value="Ig-like_fold"/>
</dbReference>
<evidence type="ECO:0000259" key="7">
    <source>
        <dbReference type="Pfam" id="PF00082"/>
    </source>
</evidence>
<dbReference type="EMBL" id="FOUF01000008">
    <property type="protein sequence ID" value="SFM16185.1"/>
    <property type="molecule type" value="Genomic_DNA"/>
</dbReference>
<keyword evidence="3 5" id="KW-0378">Hydrolase</keyword>
<name>A0A1I4NLD8_9PROT</name>
<comment type="similarity">
    <text evidence="1 5 6">Belongs to the peptidase S8 family.</text>
</comment>
<dbReference type="PROSITE" id="PS00137">
    <property type="entry name" value="SUBTILASE_HIS"/>
    <property type="match status" value="1"/>
</dbReference>
<dbReference type="InterPro" id="IPR036852">
    <property type="entry name" value="Peptidase_S8/S53_dom_sf"/>
</dbReference>
<evidence type="ECO:0000256" key="1">
    <source>
        <dbReference type="ARBA" id="ARBA00011073"/>
    </source>
</evidence>
<dbReference type="Proteomes" id="UP000199561">
    <property type="component" value="Unassembled WGS sequence"/>
</dbReference>
<feature type="active site" description="Charge relay system" evidence="5">
    <location>
        <position position="300"/>
    </location>
</feature>
<dbReference type="InterPro" id="IPR023828">
    <property type="entry name" value="Peptidase_S8_Ser-AS"/>
</dbReference>
<evidence type="ECO:0000256" key="2">
    <source>
        <dbReference type="ARBA" id="ARBA00022670"/>
    </source>
</evidence>
<dbReference type="Pfam" id="PF17957">
    <property type="entry name" value="Big_7"/>
    <property type="match status" value="2"/>
</dbReference>
<dbReference type="InterPro" id="IPR000209">
    <property type="entry name" value="Peptidase_S8/S53_dom"/>
</dbReference>
<dbReference type="InterPro" id="IPR023827">
    <property type="entry name" value="Peptidase_S8_Asp-AS"/>
</dbReference>
<reference evidence="8 9" key="1">
    <citation type="submission" date="2016-10" db="EMBL/GenBank/DDBJ databases">
        <authorList>
            <person name="de Groot N.N."/>
        </authorList>
    </citation>
    <scope>NUCLEOTIDE SEQUENCE [LARGE SCALE GENOMIC DNA]</scope>
    <source>
        <strain evidence="8 9">Nm146</strain>
    </source>
</reference>
<dbReference type="Gene3D" id="2.60.40.10">
    <property type="entry name" value="Immunoglobulins"/>
    <property type="match status" value="2"/>
</dbReference>
<dbReference type="GO" id="GO:0004252">
    <property type="term" value="F:serine-type endopeptidase activity"/>
    <property type="evidence" value="ECO:0007669"/>
    <property type="project" value="UniProtKB-UniRule"/>
</dbReference>
<dbReference type="InterPro" id="IPR015500">
    <property type="entry name" value="Peptidase_S8_subtilisin-rel"/>
</dbReference>
<dbReference type="PANTHER" id="PTHR43806:SF11">
    <property type="entry name" value="CEREVISIN-RELATED"/>
    <property type="match status" value="1"/>
</dbReference>